<dbReference type="InterPro" id="IPR036236">
    <property type="entry name" value="Znf_C2H2_sf"/>
</dbReference>
<evidence type="ECO:0000256" key="1">
    <source>
        <dbReference type="PROSITE-ProRule" id="PRU00042"/>
    </source>
</evidence>
<keyword evidence="4" id="KW-1185">Reference proteome</keyword>
<dbReference type="GO" id="GO:0008270">
    <property type="term" value="F:zinc ion binding"/>
    <property type="evidence" value="ECO:0007669"/>
    <property type="project" value="UniProtKB-KW"/>
</dbReference>
<organism evidence="4 5">
    <name type="scientific">Plectus sambesii</name>
    <dbReference type="NCBI Taxonomy" id="2011161"/>
    <lineage>
        <taxon>Eukaryota</taxon>
        <taxon>Metazoa</taxon>
        <taxon>Ecdysozoa</taxon>
        <taxon>Nematoda</taxon>
        <taxon>Chromadorea</taxon>
        <taxon>Plectida</taxon>
        <taxon>Plectina</taxon>
        <taxon>Plectoidea</taxon>
        <taxon>Plectidae</taxon>
        <taxon>Plectus</taxon>
    </lineage>
</organism>
<dbReference type="PROSITE" id="PS00028">
    <property type="entry name" value="ZINC_FINGER_C2H2_1"/>
    <property type="match status" value="1"/>
</dbReference>
<keyword evidence="1" id="KW-0863">Zinc-finger</keyword>
<evidence type="ECO:0000313" key="4">
    <source>
        <dbReference type="Proteomes" id="UP000887566"/>
    </source>
</evidence>
<dbReference type="SUPFAM" id="SSF57667">
    <property type="entry name" value="beta-beta-alpha zinc fingers"/>
    <property type="match status" value="1"/>
</dbReference>
<dbReference type="PROSITE" id="PS50157">
    <property type="entry name" value="ZINC_FINGER_C2H2_2"/>
    <property type="match status" value="1"/>
</dbReference>
<evidence type="ECO:0000313" key="5">
    <source>
        <dbReference type="WBParaSite" id="PSAMB.scaffold2529size22715.g18178.t1"/>
    </source>
</evidence>
<accession>A0A914VV25</accession>
<dbReference type="SMART" id="SM00355">
    <property type="entry name" value="ZnF_C2H2"/>
    <property type="match status" value="2"/>
</dbReference>
<feature type="region of interest" description="Disordered" evidence="2">
    <location>
        <begin position="76"/>
        <end position="107"/>
    </location>
</feature>
<keyword evidence="1" id="KW-0862">Zinc</keyword>
<dbReference type="AlphaFoldDB" id="A0A914VV25"/>
<dbReference type="Proteomes" id="UP000887566">
    <property type="component" value="Unplaced"/>
</dbReference>
<keyword evidence="1" id="KW-0479">Metal-binding</keyword>
<proteinExistence type="predicted"/>
<dbReference type="InterPro" id="IPR013087">
    <property type="entry name" value="Znf_C2H2_type"/>
</dbReference>
<protein>
    <submittedName>
        <fullName evidence="5">C2H2-type domain-containing protein</fullName>
    </submittedName>
</protein>
<reference evidence="5" key="1">
    <citation type="submission" date="2022-11" db="UniProtKB">
        <authorList>
            <consortium name="WormBaseParasite"/>
        </authorList>
    </citation>
    <scope>IDENTIFICATION</scope>
</reference>
<dbReference type="WBParaSite" id="PSAMB.scaffold2529size22715.g18178.t1">
    <property type="protein sequence ID" value="PSAMB.scaffold2529size22715.g18178.t1"/>
    <property type="gene ID" value="PSAMB.scaffold2529size22715.g18178"/>
</dbReference>
<evidence type="ECO:0000259" key="3">
    <source>
        <dbReference type="PROSITE" id="PS50157"/>
    </source>
</evidence>
<evidence type="ECO:0000256" key="2">
    <source>
        <dbReference type="SAM" id="MobiDB-lite"/>
    </source>
</evidence>
<sequence>MPNRRAEAHQSFVCLDCGVVFLHELAHKEHMQLLHDPEDSERRHLCWECGELLPTLIQYNDHMVRHDLISLVEGVNENERRRELKKRLKKERKVDREKVHTNRPKWR</sequence>
<feature type="domain" description="C2H2-type" evidence="3">
    <location>
        <begin position="12"/>
        <end position="40"/>
    </location>
</feature>
<dbReference type="Gene3D" id="3.30.160.60">
    <property type="entry name" value="Classic Zinc Finger"/>
    <property type="match status" value="1"/>
</dbReference>
<name>A0A914VV25_9BILA</name>